<dbReference type="GO" id="GO:0003924">
    <property type="term" value="F:GTPase activity"/>
    <property type="evidence" value="ECO:0007669"/>
    <property type="project" value="InterPro"/>
</dbReference>
<keyword evidence="1 3" id="KW-0547">Nucleotide-binding</keyword>
<feature type="coiled-coil region" evidence="5">
    <location>
        <begin position="151"/>
        <end position="180"/>
    </location>
</feature>
<dbReference type="GO" id="GO:0097730">
    <property type="term" value="C:non-motile cilium"/>
    <property type="evidence" value="ECO:0007669"/>
    <property type="project" value="TreeGrafter"/>
</dbReference>
<dbReference type="EMBL" id="VYZE01001080">
    <property type="protein sequence ID" value="NWU70152.1"/>
    <property type="molecule type" value="Genomic_DNA"/>
</dbReference>
<name>A0A7K5YXK9_9AVES</name>
<feature type="region of interest" description="Disordered" evidence="6">
    <location>
        <begin position="243"/>
        <end position="266"/>
    </location>
</feature>
<evidence type="ECO:0000256" key="4">
    <source>
        <dbReference type="PIRSR" id="PIRSR606689-2"/>
    </source>
</evidence>
<evidence type="ECO:0000256" key="2">
    <source>
        <dbReference type="ARBA" id="ARBA00023134"/>
    </source>
</evidence>
<sequence length="381" mass="43252">ESPEDVAPTVGFSKIHLKQGRFEVTIFDLGGGRRIRDIWRNYYAESYGVIFVVDSSDIARMEETKQAMIEVLNSPKISGKPVLVLANKQDREGALPEADVIESLSLEKLVNQHKCLCQIEPCSAIMGCGKKIDKSIKKGLYWLLHNIAKDFDALNERVQRDTAEQKAYEEQKKLERAERVRRIREEREKEEGRSIPDEEDPEPGNCENPFQPISAVISENEKQIEKKRQKLETEKATIVLKSQTEQEQVDAQHLSSSSSQNTNDSRLETCNSATTQLLQHEEKNEQEASECLDSDNSKKKNKKSKLKRGHRVEPVNTEDAVPKNTMPPSALPPVGWETPKPNRLRKLEPLGETHHADFYGKSLPPLTIRQRPNSDTHDVIA</sequence>
<dbReference type="InterPro" id="IPR006689">
    <property type="entry name" value="Small_GTPase_ARF/SAR"/>
</dbReference>
<dbReference type="GO" id="GO:0046872">
    <property type="term" value="F:metal ion binding"/>
    <property type="evidence" value="ECO:0007669"/>
    <property type="project" value="UniProtKB-KW"/>
</dbReference>
<gene>
    <name evidence="7" type="primary">Arl13b</name>
    <name evidence="7" type="ORF">PTEBUR_R14394</name>
</gene>
<dbReference type="GO" id="GO:0060170">
    <property type="term" value="C:ciliary membrane"/>
    <property type="evidence" value="ECO:0007669"/>
    <property type="project" value="TreeGrafter"/>
</dbReference>
<accession>A0A7K5YXK9</accession>
<protein>
    <submittedName>
        <fullName evidence="7">AR13B protein</fullName>
    </submittedName>
</protein>
<evidence type="ECO:0000313" key="8">
    <source>
        <dbReference type="Proteomes" id="UP000522270"/>
    </source>
</evidence>
<dbReference type="SUPFAM" id="SSF52540">
    <property type="entry name" value="P-loop containing nucleoside triphosphate hydrolases"/>
    <property type="match status" value="1"/>
</dbReference>
<evidence type="ECO:0000256" key="3">
    <source>
        <dbReference type="PIRSR" id="PIRSR606689-1"/>
    </source>
</evidence>
<comment type="caution">
    <text evidence="7">The sequence shown here is derived from an EMBL/GenBank/DDBJ whole genome shotgun (WGS) entry which is preliminary data.</text>
</comment>
<feature type="binding site" evidence="3">
    <location>
        <position position="31"/>
    </location>
    <ligand>
        <name>GTP</name>
        <dbReference type="ChEBI" id="CHEBI:37565"/>
    </ligand>
</feature>
<keyword evidence="2 3" id="KW-0342">GTP-binding</keyword>
<evidence type="ECO:0000313" key="7">
    <source>
        <dbReference type="EMBL" id="NWU70152.1"/>
    </source>
</evidence>
<dbReference type="PROSITE" id="PS51417">
    <property type="entry name" value="ARF"/>
    <property type="match status" value="1"/>
</dbReference>
<keyword evidence="8" id="KW-1185">Reference proteome</keyword>
<dbReference type="GO" id="GO:0031514">
    <property type="term" value="C:motile cilium"/>
    <property type="evidence" value="ECO:0007669"/>
    <property type="project" value="TreeGrafter"/>
</dbReference>
<keyword evidence="4" id="KW-0479">Metal-binding</keyword>
<dbReference type="AlphaFoldDB" id="A0A7K5YXK9"/>
<dbReference type="InterPro" id="IPR051995">
    <property type="entry name" value="Ciliary_GTPase"/>
</dbReference>
<keyword evidence="4" id="KW-0460">Magnesium</keyword>
<feature type="non-terminal residue" evidence="7">
    <location>
        <position position="381"/>
    </location>
</feature>
<dbReference type="SMART" id="SM00177">
    <property type="entry name" value="ARF"/>
    <property type="match status" value="1"/>
</dbReference>
<feature type="compositionally biased region" description="Basic residues" evidence="6">
    <location>
        <begin position="299"/>
        <end position="310"/>
    </location>
</feature>
<reference evidence="7 8" key="1">
    <citation type="submission" date="2019-09" db="EMBL/GenBank/DDBJ databases">
        <title>Bird 10,000 Genomes (B10K) Project - Family phase.</title>
        <authorList>
            <person name="Zhang G."/>
        </authorList>
    </citation>
    <scope>NUCLEOTIDE SEQUENCE [LARGE SCALE GENOMIC DNA]</scope>
    <source>
        <strain evidence="7">B10K-DU-027-49</strain>
        <tissue evidence="7">Muscle</tissue>
    </source>
</reference>
<feature type="region of interest" description="Disordered" evidence="6">
    <location>
        <begin position="185"/>
        <end position="211"/>
    </location>
</feature>
<feature type="non-terminal residue" evidence="7">
    <location>
        <position position="1"/>
    </location>
</feature>
<dbReference type="Pfam" id="PF00025">
    <property type="entry name" value="Arf"/>
    <property type="match status" value="1"/>
</dbReference>
<evidence type="ECO:0000256" key="1">
    <source>
        <dbReference type="ARBA" id="ARBA00022741"/>
    </source>
</evidence>
<feature type="compositionally biased region" description="Basic and acidic residues" evidence="6">
    <location>
        <begin position="185"/>
        <end position="196"/>
    </location>
</feature>
<dbReference type="Gene3D" id="3.40.50.300">
    <property type="entry name" value="P-loop containing nucleotide triphosphate hydrolases"/>
    <property type="match status" value="1"/>
</dbReference>
<evidence type="ECO:0000256" key="6">
    <source>
        <dbReference type="SAM" id="MobiDB-lite"/>
    </source>
</evidence>
<feature type="region of interest" description="Disordered" evidence="6">
    <location>
        <begin position="279"/>
        <end position="381"/>
    </location>
</feature>
<dbReference type="InterPro" id="IPR027417">
    <property type="entry name" value="P-loop_NTPase"/>
</dbReference>
<dbReference type="FunFam" id="3.40.50.300:FF:000415">
    <property type="entry name" value="ADP-ribosylation factor-like GTPase 13B"/>
    <property type="match status" value="1"/>
</dbReference>
<proteinExistence type="predicted"/>
<feature type="compositionally biased region" description="Basic and acidic residues" evidence="6">
    <location>
        <begin position="372"/>
        <end position="381"/>
    </location>
</feature>
<dbReference type="GO" id="GO:0005525">
    <property type="term" value="F:GTP binding"/>
    <property type="evidence" value="ECO:0007669"/>
    <property type="project" value="UniProtKB-KW"/>
</dbReference>
<dbReference type="GO" id="GO:0097500">
    <property type="term" value="P:receptor localization to non-motile cilium"/>
    <property type="evidence" value="ECO:0007669"/>
    <property type="project" value="TreeGrafter"/>
</dbReference>
<organism evidence="7 8">
    <name type="scientific">Pterocles burchelli</name>
    <dbReference type="NCBI Taxonomy" id="2585816"/>
    <lineage>
        <taxon>Eukaryota</taxon>
        <taxon>Metazoa</taxon>
        <taxon>Chordata</taxon>
        <taxon>Craniata</taxon>
        <taxon>Vertebrata</taxon>
        <taxon>Euteleostomi</taxon>
        <taxon>Archelosauria</taxon>
        <taxon>Archosauria</taxon>
        <taxon>Dinosauria</taxon>
        <taxon>Saurischia</taxon>
        <taxon>Theropoda</taxon>
        <taxon>Coelurosauria</taxon>
        <taxon>Aves</taxon>
        <taxon>Neognathae</taxon>
        <taxon>Neoaves</taxon>
        <taxon>Columbimorphae</taxon>
        <taxon>Pterocliformes</taxon>
        <taxon>Pteroclidae</taxon>
        <taxon>Pterocles</taxon>
    </lineage>
</organism>
<dbReference type="Proteomes" id="UP000522270">
    <property type="component" value="Unassembled WGS sequence"/>
</dbReference>
<keyword evidence="5" id="KW-0175">Coiled coil</keyword>
<feature type="binding site" evidence="4">
    <location>
        <position position="9"/>
    </location>
    <ligand>
        <name>Mg(2+)</name>
        <dbReference type="ChEBI" id="CHEBI:18420"/>
    </ligand>
</feature>
<feature type="binding site" evidence="3">
    <location>
        <begin position="87"/>
        <end position="90"/>
    </location>
    <ligand>
        <name>GTP</name>
        <dbReference type="ChEBI" id="CHEBI:37565"/>
    </ligand>
</feature>
<evidence type="ECO:0000256" key="5">
    <source>
        <dbReference type="SAM" id="Coils"/>
    </source>
</evidence>
<dbReference type="PRINTS" id="PR00328">
    <property type="entry name" value="SAR1GTPBP"/>
</dbReference>
<dbReference type="PANTHER" id="PTHR46090">
    <property type="entry name" value="ADP-RIBOSYLATION FACTOR-LIKE PROTEIN 13B"/>
    <property type="match status" value="1"/>
</dbReference>
<dbReference type="GO" id="GO:1905515">
    <property type="term" value="P:non-motile cilium assembly"/>
    <property type="evidence" value="ECO:0007669"/>
    <property type="project" value="TreeGrafter"/>
</dbReference>
<dbReference type="PANTHER" id="PTHR46090:SF3">
    <property type="entry name" value="ADP-RIBOSYLATION FACTOR-LIKE PROTEIN 13B"/>
    <property type="match status" value="1"/>
</dbReference>
<feature type="compositionally biased region" description="Basic and acidic residues" evidence="6">
    <location>
        <begin position="345"/>
        <end position="358"/>
    </location>
</feature>
<dbReference type="OrthoDB" id="14717at2759"/>